<protein>
    <submittedName>
        <fullName evidence="1">Uncharacterized protein</fullName>
    </submittedName>
</protein>
<dbReference type="Proteomes" id="UP000095743">
    <property type="component" value="Chromosome"/>
</dbReference>
<dbReference type="EMBL" id="CP017269">
    <property type="protein sequence ID" value="AOT72507.1"/>
    <property type="molecule type" value="Genomic_DNA"/>
</dbReference>
<dbReference type="KEGG" id="gfe:Gferi_24910"/>
<proteinExistence type="predicted"/>
<reference evidence="1 2" key="1">
    <citation type="submission" date="2016-09" db="EMBL/GenBank/DDBJ databases">
        <title>Genomic analysis reveals versatility of anaerobic energy metabolism of Geosporobacter ferrireducens IRF9 of phylum Firmicutes.</title>
        <authorList>
            <person name="Kim S.-J."/>
        </authorList>
    </citation>
    <scope>NUCLEOTIDE SEQUENCE [LARGE SCALE GENOMIC DNA]</scope>
    <source>
        <strain evidence="1 2">IRF9</strain>
    </source>
</reference>
<keyword evidence="2" id="KW-1185">Reference proteome</keyword>
<dbReference type="STRING" id="1424294.Gferi_24910"/>
<evidence type="ECO:0000313" key="1">
    <source>
        <dbReference type="EMBL" id="AOT72507.1"/>
    </source>
</evidence>
<sequence length="80" mass="9237">MILQAPRKANNTFHFRKYTKKIKLFITAFNRYNTDFDNAKTTAFLSWFLIVAAKQSFYPPSLPQSANCCNPFSPAEILAR</sequence>
<gene>
    <name evidence="1" type="ORF">Gferi_24910</name>
</gene>
<organism evidence="1 2">
    <name type="scientific">Geosporobacter ferrireducens</name>
    <dbReference type="NCBI Taxonomy" id="1424294"/>
    <lineage>
        <taxon>Bacteria</taxon>
        <taxon>Bacillati</taxon>
        <taxon>Bacillota</taxon>
        <taxon>Clostridia</taxon>
        <taxon>Peptostreptococcales</taxon>
        <taxon>Thermotaleaceae</taxon>
        <taxon>Geosporobacter</taxon>
    </lineage>
</organism>
<evidence type="ECO:0000313" key="2">
    <source>
        <dbReference type="Proteomes" id="UP000095743"/>
    </source>
</evidence>
<accession>A0A1D8GNR2</accession>
<dbReference type="AlphaFoldDB" id="A0A1D8GNR2"/>
<name>A0A1D8GNR2_9FIRM</name>